<dbReference type="Proteomes" id="UP000290848">
    <property type="component" value="Unassembled WGS sequence"/>
</dbReference>
<evidence type="ECO:0000313" key="2">
    <source>
        <dbReference type="Proteomes" id="UP000290848"/>
    </source>
</evidence>
<proteinExistence type="predicted"/>
<organism evidence="1 2">
    <name type="scientific">Arcticibacter tournemirensis</name>
    <dbReference type="NCBI Taxonomy" id="699437"/>
    <lineage>
        <taxon>Bacteria</taxon>
        <taxon>Pseudomonadati</taxon>
        <taxon>Bacteroidota</taxon>
        <taxon>Sphingobacteriia</taxon>
        <taxon>Sphingobacteriales</taxon>
        <taxon>Sphingobacteriaceae</taxon>
        <taxon>Arcticibacter</taxon>
    </lineage>
</organism>
<protein>
    <submittedName>
        <fullName evidence="1">DUF1579 domain-containing protein</fullName>
    </submittedName>
</protein>
<reference evidence="1 2" key="1">
    <citation type="submission" date="2018-12" db="EMBL/GenBank/DDBJ databases">
        <title>The Draft Genome Sequence of the Soil Bacterium Pedobacter tournemirensis R1.</title>
        <authorList>
            <person name="He J."/>
        </authorList>
    </citation>
    <scope>NUCLEOTIDE SEQUENCE [LARGE SCALE GENOMIC DNA]</scope>
    <source>
        <strain evidence="1 2">R1</strain>
    </source>
</reference>
<dbReference type="EMBL" id="RXOC01000016">
    <property type="protein sequence ID" value="RXF67571.1"/>
    <property type="molecule type" value="Genomic_DNA"/>
</dbReference>
<dbReference type="InterPro" id="IPR011473">
    <property type="entry name" value="DUF1579"/>
</dbReference>
<accession>A0A4Q0M3S2</accession>
<dbReference type="Pfam" id="PF07617">
    <property type="entry name" value="DUF1579"/>
    <property type="match status" value="1"/>
</dbReference>
<comment type="caution">
    <text evidence="1">The sequence shown here is derived from an EMBL/GenBank/DDBJ whole genome shotgun (WGS) entry which is preliminary data.</text>
</comment>
<evidence type="ECO:0000313" key="1">
    <source>
        <dbReference type="EMBL" id="RXF67571.1"/>
    </source>
</evidence>
<name>A0A4Q0M3S2_9SPHI</name>
<sequence length="166" mass="19385">MLKRYICIRNPISPMRSIKNRETKYELLNQFAGLWKTEGAILQTDTTPEIKIWGTDTYEWLPGEYFLLHKADVVVGDDTNNTFEIIGFDKKLNKYTMQHYDNKGNSGFMTAIYLDGLWTFLGETLRFSGGFKNDENEFSGIWEQTSDGENWKHFMDIKLTRSPDQT</sequence>
<gene>
    <name evidence="1" type="ORF">EKH83_18470</name>
</gene>
<dbReference type="AlphaFoldDB" id="A0A4Q0M3S2"/>